<evidence type="ECO:0000313" key="2">
    <source>
        <dbReference type="Proteomes" id="UP000008631"/>
    </source>
</evidence>
<dbReference type="InParanoid" id="E8R4N2"/>
<organism evidence="1 2">
    <name type="scientific">Isosphaera pallida (strain ATCC 43644 / DSM 9630 / IS1B)</name>
    <dbReference type="NCBI Taxonomy" id="575540"/>
    <lineage>
        <taxon>Bacteria</taxon>
        <taxon>Pseudomonadati</taxon>
        <taxon>Planctomycetota</taxon>
        <taxon>Planctomycetia</taxon>
        <taxon>Isosphaerales</taxon>
        <taxon>Isosphaeraceae</taxon>
        <taxon>Isosphaera</taxon>
    </lineage>
</organism>
<evidence type="ECO:0008006" key="3">
    <source>
        <dbReference type="Google" id="ProtNLM"/>
    </source>
</evidence>
<protein>
    <recommendedName>
        <fullName evidence="3">DUF1501 domain-containing protein</fullName>
    </recommendedName>
</protein>
<proteinExistence type="predicted"/>
<dbReference type="Pfam" id="PF07394">
    <property type="entry name" value="DUF1501"/>
    <property type="match status" value="1"/>
</dbReference>
<dbReference type="Proteomes" id="UP000008631">
    <property type="component" value="Chromosome"/>
</dbReference>
<dbReference type="InterPro" id="IPR010869">
    <property type="entry name" value="DUF1501"/>
</dbReference>
<dbReference type="OrthoDB" id="127333at2"/>
<gene>
    <name evidence="1" type="ordered locus">Isop_0026</name>
</gene>
<evidence type="ECO:0000313" key="1">
    <source>
        <dbReference type="EMBL" id="ADV60623.1"/>
    </source>
</evidence>
<dbReference type="InterPro" id="IPR017850">
    <property type="entry name" value="Alkaline_phosphatase_core_sf"/>
</dbReference>
<dbReference type="KEGG" id="ipa:Isop_0026"/>
<accession>E8R4N2</accession>
<name>E8R4N2_ISOPI</name>
<reference evidence="1 2" key="2">
    <citation type="journal article" date="2011" name="Stand. Genomic Sci.">
        <title>Complete genome sequence of Isosphaera pallida type strain (IS1B).</title>
        <authorList>
            <consortium name="US DOE Joint Genome Institute (JGI-PGF)"/>
            <person name="Goker M."/>
            <person name="Cleland D."/>
            <person name="Saunders E."/>
            <person name="Lapidus A."/>
            <person name="Nolan M."/>
            <person name="Lucas S."/>
            <person name="Hammon N."/>
            <person name="Deshpande S."/>
            <person name="Cheng J.F."/>
            <person name="Tapia R."/>
            <person name="Han C."/>
            <person name="Goodwin L."/>
            <person name="Pitluck S."/>
            <person name="Liolios K."/>
            <person name="Pagani I."/>
            <person name="Ivanova N."/>
            <person name="Mavromatis K."/>
            <person name="Pati A."/>
            <person name="Chen A."/>
            <person name="Palaniappan K."/>
            <person name="Land M."/>
            <person name="Hauser L."/>
            <person name="Chang Y.J."/>
            <person name="Jeffries C.D."/>
            <person name="Detter J.C."/>
            <person name="Beck B."/>
            <person name="Woyke T."/>
            <person name="Bristow J."/>
            <person name="Eisen J.A."/>
            <person name="Markowitz V."/>
            <person name="Hugenholtz P."/>
            <person name="Kyrpides N.C."/>
            <person name="Klenk H.P."/>
        </authorList>
    </citation>
    <scope>NUCLEOTIDE SEQUENCE [LARGE SCALE GENOMIC DNA]</scope>
    <source>
        <strain evidence="2">ATCC 43644 / DSM 9630 / IS1B</strain>
    </source>
</reference>
<dbReference type="STRING" id="575540.Isop_0026"/>
<dbReference type="EMBL" id="CP002353">
    <property type="protein sequence ID" value="ADV60623.1"/>
    <property type="molecule type" value="Genomic_DNA"/>
</dbReference>
<dbReference type="SUPFAM" id="SSF53649">
    <property type="entry name" value="Alkaline phosphatase-like"/>
    <property type="match status" value="1"/>
</dbReference>
<sequence>MASHRFCDGVVRRDFLKIGAVGSLVSLPQFLRLSHAGAVGSGPDQRGRAQAAIFVNLGGGPSHLDTFDLKPEGPSEIRGEFKPIETTASGMAICEYLPKLAQVAQFFSIVRGVSHSLAAHELGTKYLNTGNRPLPSLEFPGYGAVVSKELGSPDDLPPFVAIPNTPQVAGYLGIRYAPLSTTSTPRPGQPFRVRGIGLGQGLTVSEIEKRHDLLRRLDRTFDAIENDSDLIGGLDEFSRRAYEIIRSPRSREAFDISKESPAISGLFGTTPFSQSCLLATRLIESGVRFVTVSLGGWDTHQNNFPKLKDTLLPDLDHGLAGLFSALAAKGLWETTTVFVTGEFGRTPKINARGGRDHYPRAMTCLMGGGGIAGGRVVGASDASGAGPADGKGYAPDDLAATFYHTLGIDPAKEYQTPTGRPVAIVRNGSIIKDLLA</sequence>
<dbReference type="eggNOG" id="COG4102">
    <property type="taxonomic scope" value="Bacteria"/>
</dbReference>
<dbReference type="PANTHER" id="PTHR43737">
    <property type="entry name" value="BLL7424 PROTEIN"/>
    <property type="match status" value="1"/>
</dbReference>
<dbReference type="PANTHER" id="PTHR43737:SF1">
    <property type="entry name" value="DUF1501 DOMAIN-CONTAINING PROTEIN"/>
    <property type="match status" value="1"/>
</dbReference>
<keyword evidence="2" id="KW-1185">Reference proteome</keyword>
<reference key="1">
    <citation type="submission" date="2010-11" db="EMBL/GenBank/DDBJ databases">
        <title>The complete sequence of chromosome of Isophaera pallida ATCC 43644.</title>
        <authorList>
            <consortium name="US DOE Joint Genome Institute (JGI-PGF)"/>
            <person name="Lucas S."/>
            <person name="Copeland A."/>
            <person name="Lapidus A."/>
            <person name="Bruce D."/>
            <person name="Goodwin L."/>
            <person name="Pitluck S."/>
            <person name="Kyrpides N."/>
            <person name="Mavromatis K."/>
            <person name="Pagani I."/>
            <person name="Ivanova N."/>
            <person name="Saunders E."/>
            <person name="Brettin T."/>
            <person name="Detter J.C."/>
            <person name="Han C."/>
            <person name="Tapia R."/>
            <person name="Land M."/>
            <person name="Hauser L."/>
            <person name="Markowitz V."/>
            <person name="Cheng J.-F."/>
            <person name="Hugenholtz P."/>
            <person name="Woyke T."/>
            <person name="Wu D."/>
            <person name="Eisen J.A."/>
        </authorList>
    </citation>
    <scope>NUCLEOTIDE SEQUENCE</scope>
    <source>
        <strain>ATCC 43644</strain>
    </source>
</reference>
<dbReference type="RefSeq" id="WP_013562912.1">
    <property type="nucleotide sequence ID" value="NC_014962.1"/>
</dbReference>
<dbReference type="HOGENOM" id="CLU_035908_0_0_0"/>
<dbReference type="AlphaFoldDB" id="E8R4N2"/>